<evidence type="ECO:0000313" key="2">
    <source>
        <dbReference type="Proteomes" id="UP000019113"/>
    </source>
</evidence>
<dbReference type="EMBL" id="AVBC01000055">
    <property type="protein sequence ID" value="ERL49304.1"/>
    <property type="molecule type" value="Genomic_DNA"/>
</dbReference>
<protein>
    <submittedName>
        <fullName evidence="1">Uncharacterized protein</fullName>
    </submittedName>
</protein>
<proteinExistence type="predicted"/>
<gene>
    <name evidence="1" type="ORF">BJB45_07475</name>
</gene>
<evidence type="ECO:0000313" key="1">
    <source>
        <dbReference type="EMBL" id="ERL49304.1"/>
    </source>
</evidence>
<dbReference type="Proteomes" id="UP000019113">
    <property type="component" value="Unassembled WGS sequence"/>
</dbReference>
<dbReference type="AlphaFoldDB" id="W1N1E5"/>
<accession>W1N1E5</accession>
<comment type="caution">
    <text evidence="1">The sequence shown here is derived from an EMBL/GenBank/DDBJ whole genome shotgun (WGS) entry which is preliminary data.</text>
</comment>
<reference evidence="1 2" key="1">
    <citation type="submission" date="2013-08" db="EMBL/GenBank/DDBJ databases">
        <title>draft genome of Halomonas huanghegensis, strain BJGMM-B45T.</title>
        <authorList>
            <person name="Miao C."/>
            <person name="Wan Y."/>
            <person name="Jin W."/>
        </authorList>
    </citation>
    <scope>NUCLEOTIDE SEQUENCE [LARGE SCALE GENOMIC DNA]</scope>
    <source>
        <strain evidence="1 2">BJGMM-B45</strain>
    </source>
</reference>
<keyword evidence="2" id="KW-1185">Reference proteome</keyword>
<name>W1N1E5_9GAMM</name>
<organism evidence="1 2">
    <name type="scientific">Halomonas huangheensis</name>
    <dbReference type="NCBI Taxonomy" id="1178482"/>
    <lineage>
        <taxon>Bacteria</taxon>
        <taxon>Pseudomonadati</taxon>
        <taxon>Pseudomonadota</taxon>
        <taxon>Gammaproteobacteria</taxon>
        <taxon>Oceanospirillales</taxon>
        <taxon>Halomonadaceae</taxon>
        <taxon>Halomonas</taxon>
    </lineage>
</organism>
<dbReference type="PATRIC" id="fig|1178482.3.peg.4086"/>
<sequence>MLPFAALFLLLAQFQGLGHLFLQSNTGDLLLVATGLITALPL</sequence>